<evidence type="ECO:0000256" key="2">
    <source>
        <dbReference type="ARBA" id="ARBA00022722"/>
    </source>
</evidence>
<dbReference type="GO" id="GO:0016567">
    <property type="term" value="P:protein ubiquitination"/>
    <property type="evidence" value="ECO:0007669"/>
    <property type="project" value="TreeGrafter"/>
</dbReference>
<dbReference type="InterPro" id="IPR036104">
    <property type="entry name" value="BFN_sf"/>
</dbReference>
<dbReference type="GO" id="GO:0030891">
    <property type="term" value="C:VCB complex"/>
    <property type="evidence" value="ECO:0007669"/>
    <property type="project" value="TreeGrafter"/>
</dbReference>
<evidence type="ECO:0000313" key="6">
    <source>
        <dbReference type="Proteomes" id="UP000834106"/>
    </source>
</evidence>
<dbReference type="InterPro" id="IPR003729">
    <property type="entry name" value="Bi_nuclease_dom"/>
</dbReference>
<dbReference type="Proteomes" id="UP000834106">
    <property type="component" value="Chromosome 2"/>
</dbReference>
<evidence type="ECO:0000256" key="1">
    <source>
        <dbReference type="ARBA" id="ARBA00009095"/>
    </source>
</evidence>
<comment type="similarity">
    <text evidence="1">Belongs to the bifunctional nuclease family.</text>
</comment>
<dbReference type="AlphaFoldDB" id="A0AAD1YRB9"/>
<dbReference type="GO" id="GO:0005634">
    <property type="term" value="C:nucleus"/>
    <property type="evidence" value="ECO:0007669"/>
    <property type="project" value="TreeGrafter"/>
</dbReference>
<feature type="domain" description="BFN" evidence="4">
    <location>
        <begin position="1"/>
        <end position="91"/>
    </location>
</feature>
<dbReference type="PANTHER" id="PTHR15160">
    <property type="entry name" value="VON HIPPEL-LINDAU PROTEIN"/>
    <property type="match status" value="1"/>
</dbReference>
<accession>A0AAD1YRB9</accession>
<dbReference type="Gene3D" id="3.10.690.10">
    <property type="entry name" value="Bifunctional nuclease domain"/>
    <property type="match status" value="1"/>
</dbReference>
<dbReference type="PROSITE" id="PS51658">
    <property type="entry name" value="BFN"/>
    <property type="match status" value="1"/>
</dbReference>
<dbReference type="SUPFAM" id="SSF103256">
    <property type="entry name" value="Hypothetical protein TM0160"/>
    <property type="match status" value="1"/>
</dbReference>
<gene>
    <name evidence="5" type="ORF">FPE_LOCUS3313</name>
</gene>
<comment type="function">
    <text evidence="3">Bifunctional nuclease with both RNase and DNase activities. Involved in basal defense response. Participates in abscisic acid-derived callose deposition following infection by a necrotrophic pathogen.</text>
</comment>
<dbReference type="GO" id="GO:0004518">
    <property type="term" value="F:nuclease activity"/>
    <property type="evidence" value="ECO:0007669"/>
    <property type="project" value="UniProtKB-UniRule"/>
</dbReference>
<evidence type="ECO:0000256" key="3">
    <source>
        <dbReference type="ARBA" id="ARBA00025428"/>
    </source>
</evidence>
<protein>
    <recommendedName>
        <fullName evidence="4">BFN domain-containing protein</fullName>
    </recommendedName>
</protein>
<keyword evidence="2" id="KW-0540">Nuclease</keyword>
<organism evidence="5 6">
    <name type="scientific">Fraxinus pennsylvanica</name>
    <dbReference type="NCBI Taxonomy" id="56036"/>
    <lineage>
        <taxon>Eukaryota</taxon>
        <taxon>Viridiplantae</taxon>
        <taxon>Streptophyta</taxon>
        <taxon>Embryophyta</taxon>
        <taxon>Tracheophyta</taxon>
        <taxon>Spermatophyta</taxon>
        <taxon>Magnoliopsida</taxon>
        <taxon>eudicotyledons</taxon>
        <taxon>Gunneridae</taxon>
        <taxon>Pentapetalae</taxon>
        <taxon>asterids</taxon>
        <taxon>lamiids</taxon>
        <taxon>Lamiales</taxon>
        <taxon>Oleaceae</taxon>
        <taxon>Oleeae</taxon>
        <taxon>Fraxinus</taxon>
    </lineage>
</organism>
<dbReference type="EMBL" id="OU503037">
    <property type="protein sequence ID" value="CAI9755882.1"/>
    <property type="molecule type" value="Genomic_DNA"/>
</dbReference>
<dbReference type="Pfam" id="PF02577">
    <property type="entry name" value="BFN_dom"/>
    <property type="match status" value="1"/>
</dbReference>
<keyword evidence="6" id="KW-1185">Reference proteome</keyword>
<evidence type="ECO:0000259" key="4">
    <source>
        <dbReference type="PROSITE" id="PS51658"/>
    </source>
</evidence>
<reference evidence="5" key="1">
    <citation type="submission" date="2023-05" db="EMBL/GenBank/DDBJ databases">
        <authorList>
            <person name="Huff M."/>
        </authorList>
    </citation>
    <scope>NUCLEOTIDE SEQUENCE</scope>
</reference>
<evidence type="ECO:0000313" key="5">
    <source>
        <dbReference type="EMBL" id="CAI9755882.1"/>
    </source>
</evidence>
<proteinExistence type="inferred from homology"/>
<dbReference type="PANTHER" id="PTHR15160:SF3">
    <property type="entry name" value="BIFUNCTIONAL NUCLEASE 1"/>
    <property type="match status" value="1"/>
</dbReference>
<keyword evidence="2" id="KW-0378">Hydrolase</keyword>
<sequence>MGDGTGLLLPIIALEMQSVLLMEAIRNVQIARPTREYTRHIFAQLHLTKLYNEAECVRFDLRPSDAIDIAVRCKVPIQVNKYLVYADGMRIIEFEKVSGHSSSSDGSFPELDSSVEGQAHSTPLKEELDIVIIMSSLFGTTGG</sequence>
<name>A0AAD1YRB9_9LAMI</name>